<reference evidence="2" key="1">
    <citation type="submission" date="2022-11" db="EMBL/GenBank/DDBJ databases">
        <authorList>
            <person name="Kikuchi T."/>
        </authorList>
    </citation>
    <scope>NUCLEOTIDE SEQUENCE</scope>
    <source>
        <strain evidence="2">PS1010</strain>
    </source>
</reference>
<evidence type="ECO:0000256" key="1">
    <source>
        <dbReference type="SAM" id="SignalP"/>
    </source>
</evidence>
<dbReference type="OrthoDB" id="5869907at2759"/>
<feature type="signal peptide" evidence="1">
    <location>
        <begin position="1"/>
        <end position="15"/>
    </location>
</feature>
<organism evidence="2 3">
    <name type="scientific">Caenorhabditis angaria</name>
    <dbReference type="NCBI Taxonomy" id="860376"/>
    <lineage>
        <taxon>Eukaryota</taxon>
        <taxon>Metazoa</taxon>
        <taxon>Ecdysozoa</taxon>
        <taxon>Nematoda</taxon>
        <taxon>Chromadorea</taxon>
        <taxon>Rhabditida</taxon>
        <taxon>Rhabditina</taxon>
        <taxon>Rhabditomorpha</taxon>
        <taxon>Rhabditoidea</taxon>
        <taxon>Rhabditidae</taxon>
        <taxon>Peloderinae</taxon>
        <taxon>Caenorhabditis</taxon>
    </lineage>
</organism>
<evidence type="ECO:0000313" key="3">
    <source>
        <dbReference type="Proteomes" id="UP001152747"/>
    </source>
</evidence>
<proteinExistence type="predicted"/>
<accession>A0A9P1N4G6</accession>
<dbReference type="AlphaFoldDB" id="A0A9P1N4G6"/>
<evidence type="ECO:0000313" key="2">
    <source>
        <dbReference type="EMBL" id="CAI5447491.1"/>
    </source>
</evidence>
<keyword evidence="1" id="KW-0732">Signal</keyword>
<gene>
    <name evidence="2" type="ORF">CAMP_LOCUS10128</name>
</gene>
<dbReference type="EMBL" id="CANHGI010000004">
    <property type="protein sequence ID" value="CAI5447491.1"/>
    <property type="molecule type" value="Genomic_DNA"/>
</dbReference>
<keyword evidence="3" id="KW-1185">Reference proteome</keyword>
<dbReference type="PANTHER" id="PTHR37427:SF1">
    <property type="entry name" value="LIPOCALIN-LIKE DOMAIN-CONTAINING PROTEIN"/>
    <property type="match status" value="1"/>
</dbReference>
<sequence length="126" mass="14394">MKYFLVFLTIGLTWACDFKAVIQSETEHELWAQFTFHNKTQSELMQFSSYGQNKTVPISGKFCNFAPTILKAWSKYPKKDDKPLGETSAYLEGMGVMYYKLHAKTGPSAVRADRMICAFGQCRGRK</sequence>
<comment type="caution">
    <text evidence="2">The sequence shown here is derived from an EMBL/GenBank/DDBJ whole genome shotgun (WGS) entry which is preliminary data.</text>
</comment>
<dbReference type="Proteomes" id="UP001152747">
    <property type="component" value="Unassembled WGS sequence"/>
</dbReference>
<name>A0A9P1N4G6_9PELO</name>
<protein>
    <submittedName>
        <fullName evidence="2">Uncharacterized protein</fullName>
    </submittedName>
</protein>
<feature type="chain" id="PRO_5040284745" evidence="1">
    <location>
        <begin position="16"/>
        <end position="126"/>
    </location>
</feature>
<dbReference type="PANTHER" id="PTHR37427">
    <property type="entry name" value="PROTEIN CBG20963-RELATED"/>
    <property type="match status" value="1"/>
</dbReference>